<dbReference type="EMBL" id="FP236843">
    <property type="protein sequence ID" value="CAX61992.1"/>
    <property type="molecule type" value="Genomic_DNA"/>
</dbReference>
<organism evidence="2">
    <name type="scientific">Erwinia billingiae (strain Eb661)</name>
    <dbReference type="NCBI Taxonomy" id="634500"/>
    <lineage>
        <taxon>Bacteria</taxon>
        <taxon>Pseudomonadati</taxon>
        <taxon>Pseudomonadota</taxon>
        <taxon>Gammaproteobacteria</taxon>
        <taxon>Enterobacterales</taxon>
        <taxon>Erwiniaceae</taxon>
        <taxon>Erwinia</taxon>
    </lineage>
</organism>
<dbReference type="HOGENOM" id="CLU_136684_0_0_6"/>
<proteinExistence type="predicted"/>
<name>D8MLG4_ERWBE</name>
<dbReference type="RefSeq" id="WP_013204462.1">
    <property type="nucleotide sequence ID" value="NC_014306.1"/>
</dbReference>
<evidence type="ECO:0000313" key="1">
    <source>
        <dbReference type="EMBL" id="CAX61992.1"/>
    </source>
</evidence>
<keyword evidence="2" id="KW-1185">Reference proteome</keyword>
<dbReference type="Gene3D" id="3.30.2130.10">
    <property type="entry name" value="VC0802-like"/>
    <property type="match status" value="1"/>
</dbReference>
<protein>
    <submittedName>
        <fullName evidence="1">Conserved uncharacterized protein</fullName>
    </submittedName>
</protein>
<dbReference type="KEGG" id="ebi:EbC_44610"/>
<dbReference type="Proteomes" id="UP000008793">
    <property type="component" value="Chromosome"/>
</dbReference>
<reference evidence="1 2" key="1">
    <citation type="journal article" date="2010" name="BMC Genomics">
        <title>Genome comparison of the epiphytic bacteria Erwinia billingiae and E. tasmaniensis with the pear pathogen E. pyrifoliae.</title>
        <authorList>
            <person name="Kube M."/>
            <person name="Migdoll A.M."/>
            <person name="Gehring I."/>
            <person name="Heitmann K."/>
            <person name="Mayer Y."/>
            <person name="Kuhl H."/>
            <person name="Knaust F."/>
            <person name="Geider K."/>
            <person name="Reinhardt R."/>
        </authorList>
    </citation>
    <scope>NUCLEOTIDE SEQUENCE [LARGE SCALE GENOMIC DNA]</scope>
    <source>
        <strain evidence="1 2">Eb661</strain>
    </source>
</reference>
<dbReference type="SUPFAM" id="SSF55021">
    <property type="entry name" value="ACT-like"/>
    <property type="match status" value="1"/>
</dbReference>
<accession>D8MLG4</accession>
<dbReference type="GeneID" id="90514374"/>
<dbReference type="AlphaFoldDB" id="D8MLG4"/>
<dbReference type="STRING" id="634500.EbC_44610"/>
<dbReference type="InterPro" id="IPR045865">
    <property type="entry name" value="ACT-like_dom_sf"/>
</dbReference>
<gene>
    <name evidence="1" type="ordered locus">EbC_44610</name>
</gene>
<dbReference type="eggNOG" id="COG4747">
    <property type="taxonomic scope" value="Bacteria"/>
</dbReference>
<evidence type="ECO:0000313" key="2">
    <source>
        <dbReference type="Proteomes" id="UP000008793"/>
    </source>
</evidence>
<sequence length="130" mass="14012">MYDIHVVLTNMPGSLASMGTTLGNNGVGLEGGGAFSVGSESHAHYLVEDGERARDVLVDAGFSVHAVVKPVIRKLRQERPGELGEIMDVIARNGINLLVQYSDHHNQLILLTDNNELAAQVTQPWEIPSA</sequence>